<dbReference type="InterPro" id="IPR010982">
    <property type="entry name" value="Lambda_DNA-bd_dom_sf"/>
</dbReference>
<evidence type="ECO:0000313" key="3">
    <source>
        <dbReference type="EMBL" id="RRD88634.1"/>
    </source>
</evidence>
<keyword evidence="1" id="KW-0238">DNA-binding</keyword>
<dbReference type="InterPro" id="IPR001387">
    <property type="entry name" value="Cro/C1-type_HTH"/>
</dbReference>
<evidence type="ECO:0000259" key="2">
    <source>
        <dbReference type="PROSITE" id="PS50943"/>
    </source>
</evidence>
<evidence type="ECO:0000313" key="4">
    <source>
        <dbReference type="Proteomes" id="UP000269923"/>
    </source>
</evidence>
<dbReference type="RefSeq" id="WP_124796466.1">
    <property type="nucleotide sequence ID" value="NZ_RQYC01000042.1"/>
</dbReference>
<dbReference type="SUPFAM" id="SSF47413">
    <property type="entry name" value="lambda repressor-like DNA-binding domains"/>
    <property type="match status" value="1"/>
</dbReference>
<dbReference type="PANTHER" id="PTHR46558">
    <property type="entry name" value="TRACRIPTIONAL REGULATORY PROTEIN-RELATED-RELATED"/>
    <property type="match status" value="1"/>
</dbReference>
<sequence length="129" mass="14721">MKIGEKIKTVREIKKLSQEDMAHKLGLAVQTYARLERGESRMYMQVLEEIAQILEIDVIDLLSVGNRNFVIVVGENGVAGTATEFHNNINCEENSKTMSELLKAKDELIEQQKQHIISLQEIIEILKQK</sequence>
<dbReference type="OrthoDB" id="959032at2"/>
<feature type="domain" description="HTH cro/C1-type" evidence="2">
    <location>
        <begin position="7"/>
        <end position="61"/>
    </location>
</feature>
<name>A0A3P1ZZU3_9NEIS</name>
<dbReference type="EMBL" id="RQYC01000042">
    <property type="protein sequence ID" value="RRD88634.1"/>
    <property type="molecule type" value="Genomic_DNA"/>
</dbReference>
<evidence type="ECO:0000256" key="1">
    <source>
        <dbReference type="ARBA" id="ARBA00023125"/>
    </source>
</evidence>
<dbReference type="SMART" id="SM00530">
    <property type="entry name" value="HTH_XRE"/>
    <property type="match status" value="1"/>
</dbReference>
<gene>
    <name evidence="3" type="ORF">EII21_11175</name>
</gene>
<dbReference type="Pfam" id="PF01381">
    <property type="entry name" value="HTH_3"/>
    <property type="match status" value="1"/>
</dbReference>
<dbReference type="PROSITE" id="PS50943">
    <property type="entry name" value="HTH_CROC1"/>
    <property type="match status" value="1"/>
</dbReference>
<dbReference type="AlphaFoldDB" id="A0A3P1ZZU3"/>
<reference evidence="3 4" key="1">
    <citation type="submission" date="2018-11" db="EMBL/GenBank/DDBJ databases">
        <title>Genomes From Bacteria Associated with the Canine Oral Cavity: a Test Case for Automated Genome-Based Taxonomic Assignment.</title>
        <authorList>
            <person name="Coil D.A."/>
            <person name="Jospin G."/>
            <person name="Darling A.E."/>
            <person name="Wallis C."/>
            <person name="Davis I.J."/>
            <person name="Harris S."/>
            <person name="Eisen J.A."/>
            <person name="Holcombe L.J."/>
            <person name="O'Flynn C."/>
        </authorList>
    </citation>
    <scope>NUCLEOTIDE SEQUENCE [LARGE SCALE GENOMIC DNA]</scope>
    <source>
        <strain evidence="3 4">COT-280</strain>
    </source>
</reference>
<proteinExistence type="predicted"/>
<dbReference type="GO" id="GO:0003677">
    <property type="term" value="F:DNA binding"/>
    <property type="evidence" value="ECO:0007669"/>
    <property type="project" value="UniProtKB-KW"/>
</dbReference>
<dbReference type="CDD" id="cd00093">
    <property type="entry name" value="HTH_XRE"/>
    <property type="match status" value="1"/>
</dbReference>
<dbReference type="Gene3D" id="1.10.260.40">
    <property type="entry name" value="lambda repressor-like DNA-binding domains"/>
    <property type="match status" value="1"/>
</dbReference>
<keyword evidence="4" id="KW-1185">Reference proteome</keyword>
<dbReference type="Proteomes" id="UP000269923">
    <property type="component" value="Unassembled WGS sequence"/>
</dbReference>
<organism evidence="3 4">
    <name type="scientific">Conchiformibius steedae</name>
    <dbReference type="NCBI Taxonomy" id="153493"/>
    <lineage>
        <taxon>Bacteria</taxon>
        <taxon>Pseudomonadati</taxon>
        <taxon>Pseudomonadota</taxon>
        <taxon>Betaproteobacteria</taxon>
        <taxon>Neisseriales</taxon>
        <taxon>Neisseriaceae</taxon>
        <taxon>Conchiformibius</taxon>
    </lineage>
</organism>
<accession>A0A3P1ZZU3</accession>
<comment type="caution">
    <text evidence="3">The sequence shown here is derived from an EMBL/GenBank/DDBJ whole genome shotgun (WGS) entry which is preliminary data.</text>
</comment>
<dbReference type="PANTHER" id="PTHR46558:SF4">
    <property type="entry name" value="DNA-BIDING PHAGE PROTEIN"/>
    <property type="match status" value="1"/>
</dbReference>
<protein>
    <submittedName>
        <fullName evidence="3">XRE family transcriptional regulator</fullName>
    </submittedName>
</protein>